<proteinExistence type="predicted"/>
<feature type="compositionally biased region" description="Basic and acidic residues" evidence="1">
    <location>
        <begin position="79"/>
        <end position="90"/>
    </location>
</feature>
<dbReference type="PANTHER" id="PTHR36461:SF1">
    <property type="entry name" value="COORDINATOR OF PRMT5 AND DIFFERENTIATION STIMULATOR"/>
    <property type="match status" value="1"/>
</dbReference>
<dbReference type="Proteomes" id="UP001159641">
    <property type="component" value="Unassembled WGS sequence"/>
</dbReference>
<evidence type="ECO:0000313" key="3">
    <source>
        <dbReference type="Proteomes" id="UP001159641"/>
    </source>
</evidence>
<evidence type="ECO:0000313" key="2">
    <source>
        <dbReference type="EMBL" id="KAJ8797793.1"/>
    </source>
</evidence>
<dbReference type="GO" id="GO:0005634">
    <property type="term" value="C:nucleus"/>
    <property type="evidence" value="ECO:0007669"/>
    <property type="project" value="InterPro"/>
</dbReference>
<gene>
    <name evidence="2" type="ORF">J1605_016995</name>
</gene>
<feature type="region of interest" description="Disordered" evidence="1">
    <location>
        <begin position="73"/>
        <end position="145"/>
    </location>
</feature>
<dbReference type="Pfam" id="PF15340">
    <property type="entry name" value="COPR5"/>
    <property type="match status" value="1"/>
</dbReference>
<keyword evidence="3" id="KW-1185">Reference proteome</keyword>
<evidence type="ECO:0008006" key="4">
    <source>
        <dbReference type="Google" id="ProtNLM"/>
    </source>
</evidence>
<feature type="compositionally biased region" description="Acidic residues" evidence="1">
    <location>
        <begin position="111"/>
        <end position="126"/>
    </location>
</feature>
<dbReference type="PANTHER" id="PTHR36461">
    <property type="entry name" value="COORDINATOR OF PRMT5 AND DIFFERENTIATION STIMULATOR"/>
    <property type="match status" value="1"/>
</dbReference>
<accession>A0AB34I0D3</accession>
<dbReference type="EMBL" id="JAIQCJ010000154">
    <property type="protein sequence ID" value="KAJ8797793.1"/>
    <property type="molecule type" value="Genomic_DNA"/>
</dbReference>
<feature type="region of interest" description="Disordered" evidence="1">
    <location>
        <begin position="1"/>
        <end position="33"/>
    </location>
</feature>
<organism evidence="2 3">
    <name type="scientific">Eschrichtius robustus</name>
    <name type="common">California gray whale</name>
    <name type="synonym">Eschrichtius gibbosus</name>
    <dbReference type="NCBI Taxonomy" id="9764"/>
    <lineage>
        <taxon>Eukaryota</taxon>
        <taxon>Metazoa</taxon>
        <taxon>Chordata</taxon>
        <taxon>Craniata</taxon>
        <taxon>Vertebrata</taxon>
        <taxon>Euteleostomi</taxon>
        <taxon>Mammalia</taxon>
        <taxon>Eutheria</taxon>
        <taxon>Laurasiatheria</taxon>
        <taxon>Artiodactyla</taxon>
        <taxon>Whippomorpha</taxon>
        <taxon>Cetacea</taxon>
        <taxon>Mysticeti</taxon>
        <taxon>Eschrichtiidae</taxon>
        <taxon>Eschrichtius</taxon>
    </lineage>
</organism>
<reference evidence="2 3" key="1">
    <citation type="submission" date="2022-11" db="EMBL/GenBank/DDBJ databases">
        <title>Whole genome sequence of Eschrichtius robustus ER-17-0199.</title>
        <authorList>
            <person name="Bruniche-Olsen A."/>
            <person name="Black A.N."/>
            <person name="Fields C.J."/>
            <person name="Walden K."/>
            <person name="Dewoody J.A."/>
        </authorList>
    </citation>
    <scope>NUCLEOTIDE SEQUENCE [LARGE SCALE GENOMIC DNA]</scope>
    <source>
        <strain evidence="2">ER-17-0199</strain>
        <tissue evidence="2">Blubber</tissue>
    </source>
</reference>
<dbReference type="GO" id="GO:0042393">
    <property type="term" value="F:histone binding"/>
    <property type="evidence" value="ECO:0007669"/>
    <property type="project" value="InterPro"/>
</dbReference>
<protein>
    <recommendedName>
        <fullName evidence="4">Coordinator of PRMT5 and differentiation stimulator</fullName>
    </recommendedName>
</protein>
<name>A0AB34I0D3_ESCRO</name>
<comment type="caution">
    <text evidence="2">The sequence shown here is derived from an EMBL/GenBank/DDBJ whole genome shotgun (WGS) entry which is preliminary data.</text>
</comment>
<dbReference type="AlphaFoldDB" id="A0AB34I0D3"/>
<sequence length="161" mass="17792">MPAAGPRPELGQHRDKRNPQREDDQGSPRNANTSLLSDYGRLLLTFQLWLKCHLHPHQPATIMQICLAWNPGFVPADHSGQERQTKKARDQLASGAQSNPHDSPTRGDGTPSEEEGFAVDDEDSDGEPNTWELSEEVSGCPPEEQAADLCNEDWDLELKAG</sequence>
<dbReference type="InterPro" id="IPR029289">
    <property type="entry name" value="COPR5"/>
</dbReference>
<feature type="compositionally biased region" description="Basic and acidic residues" evidence="1">
    <location>
        <begin position="10"/>
        <end position="26"/>
    </location>
</feature>
<evidence type="ECO:0000256" key="1">
    <source>
        <dbReference type="SAM" id="MobiDB-lite"/>
    </source>
</evidence>